<accession>A0ABT5SCX4</accession>
<dbReference type="SUPFAM" id="SSF51206">
    <property type="entry name" value="cAMP-binding domain-like"/>
    <property type="match status" value="1"/>
</dbReference>
<feature type="domain" description="Cyclic nucleotide-binding" evidence="1">
    <location>
        <begin position="15"/>
        <end position="114"/>
    </location>
</feature>
<dbReference type="InterPro" id="IPR018490">
    <property type="entry name" value="cNMP-bd_dom_sf"/>
</dbReference>
<organism evidence="2 3">
    <name type="scientific">Polaribacter ponticola</name>
    <dbReference type="NCBI Taxonomy" id="2978475"/>
    <lineage>
        <taxon>Bacteria</taxon>
        <taxon>Pseudomonadati</taxon>
        <taxon>Bacteroidota</taxon>
        <taxon>Flavobacteriia</taxon>
        <taxon>Flavobacteriales</taxon>
        <taxon>Flavobacteriaceae</taxon>
    </lineage>
</organism>
<dbReference type="Gene3D" id="2.60.120.10">
    <property type="entry name" value="Jelly Rolls"/>
    <property type="match status" value="1"/>
</dbReference>
<dbReference type="InterPro" id="IPR000595">
    <property type="entry name" value="cNMP-bd_dom"/>
</dbReference>
<dbReference type="RefSeq" id="WP_265724387.1">
    <property type="nucleotide sequence ID" value="NZ_JAOSLC020000004.1"/>
</dbReference>
<dbReference type="EMBL" id="JAOSLC020000004">
    <property type="protein sequence ID" value="MDD7915966.1"/>
    <property type="molecule type" value="Genomic_DNA"/>
</dbReference>
<dbReference type="Pfam" id="PF00027">
    <property type="entry name" value="cNMP_binding"/>
    <property type="match status" value="1"/>
</dbReference>
<evidence type="ECO:0000313" key="3">
    <source>
        <dbReference type="Proteomes" id="UP001151478"/>
    </source>
</evidence>
<reference evidence="2" key="1">
    <citation type="submission" date="2023-02" db="EMBL/GenBank/DDBJ databases">
        <title>Polaribacter ponticola sp. nov., isolated from seawater.</title>
        <authorList>
            <person name="Baek J.H."/>
            <person name="Kim J.M."/>
            <person name="Choi D.G."/>
            <person name="Jeon C.O."/>
        </authorList>
    </citation>
    <scope>NUCLEOTIDE SEQUENCE</scope>
    <source>
        <strain evidence="2">MSW5</strain>
    </source>
</reference>
<dbReference type="CDD" id="cd00038">
    <property type="entry name" value="CAP_ED"/>
    <property type="match status" value="1"/>
</dbReference>
<dbReference type="Proteomes" id="UP001151478">
    <property type="component" value="Unassembled WGS sequence"/>
</dbReference>
<protein>
    <submittedName>
        <fullName evidence="2">Crp/Fnr family transcriptional regulator</fullName>
    </submittedName>
</protein>
<sequence length="192" mass="22592">MDDKRILKNELGAIGLTTDELEKLLNGYRKIELKKGEFLIKGGTVVKNYYFLISGFIRSFVIDFEGNEVTTNFYDKNDLILEENSFFMQTPTKEYLQATENCVLWQKDIETFNEHYNLYEAYRDWGRSHLVRNFFILKERSLSMITDKASDRYLELISNRPEIFQKASLKHIASFLGITDSSLSRIRKEVLK</sequence>
<dbReference type="PROSITE" id="PS50042">
    <property type="entry name" value="CNMP_BINDING_3"/>
    <property type="match status" value="1"/>
</dbReference>
<proteinExistence type="predicted"/>
<keyword evidence="3" id="KW-1185">Reference proteome</keyword>
<gene>
    <name evidence="2" type="ORF">N5A56_016755</name>
</gene>
<dbReference type="InterPro" id="IPR014710">
    <property type="entry name" value="RmlC-like_jellyroll"/>
</dbReference>
<evidence type="ECO:0000259" key="1">
    <source>
        <dbReference type="PROSITE" id="PS50042"/>
    </source>
</evidence>
<comment type="caution">
    <text evidence="2">The sequence shown here is derived from an EMBL/GenBank/DDBJ whole genome shotgun (WGS) entry which is preliminary data.</text>
</comment>
<name>A0ABT5SCX4_9FLAO</name>
<evidence type="ECO:0000313" key="2">
    <source>
        <dbReference type="EMBL" id="MDD7915966.1"/>
    </source>
</evidence>